<proteinExistence type="predicted"/>
<comment type="caution">
    <text evidence="1">The sequence shown here is derived from an EMBL/GenBank/DDBJ whole genome shotgun (WGS) entry which is preliminary data.</text>
</comment>
<protein>
    <submittedName>
        <fullName evidence="1">Uncharacterized protein</fullName>
    </submittedName>
</protein>
<evidence type="ECO:0000313" key="1">
    <source>
        <dbReference type="EMBL" id="MFJ1267627.1"/>
    </source>
</evidence>
<name>A0ABW8D4K4_9GAMM</name>
<gene>
    <name evidence="1" type="ORF">ACD661_03530</name>
</gene>
<organism evidence="1 2">
    <name type="scientific">Legionella lytica</name>
    <dbReference type="NCBI Taxonomy" id="96232"/>
    <lineage>
        <taxon>Bacteria</taxon>
        <taxon>Pseudomonadati</taxon>
        <taxon>Pseudomonadota</taxon>
        <taxon>Gammaproteobacteria</taxon>
        <taxon>Legionellales</taxon>
        <taxon>Legionellaceae</taxon>
        <taxon>Legionella</taxon>
    </lineage>
</organism>
<sequence>MSLTERMVLNYLKKTNPLTAIDNDDVKDKYQCKTGQMPLTISVSKQLITHLINGTILQDIAEEEDVEEEQEYDDFEKKEEQEDDNLEEDYFIINRELSDQEILSLKRLQNALADLPTSLNFQSIYSLMTTGVDGLQKRLLESVNDYLQNIQEVTEHKLLLKAVVLVLKILEYDLSKNPGPITRGAGFFKVEVLSDVKRIENYSIVKGLLDRIIEQYNDHYEPKPIALASRS</sequence>
<dbReference type="Proteomes" id="UP001615550">
    <property type="component" value="Unassembled WGS sequence"/>
</dbReference>
<keyword evidence="2" id="KW-1185">Reference proteome</keyword>
<accession>A0ABW8D4K4</accession>
<dbReference type="EMBL" id="JBGORX010000001">
    <property type="protein sequence ID" value="MFJ1267627.1"/>
    <property type="molecule type" value="Genomic_DNA"/>
</dbReference>
<evidence type="ECO:0000313" key="2">
    <source>
        <dbReference type="Proteomes" id="UP001615550"/>
    </source>
</evidence>
<dbReference type="RefSeq" id="WP_400186344.1">
    <property type="nucleotide sequence ID" value="NZ_JBGORX010000001.1"/>
</dbReference>
<reference evidence="1 2" key="1">
    <citation type="submission" date="2024-08" db="EMBL/GenBank/DDBJ databases">
        <title>Draft Genome Sequence of Legionella lytica strain DSB2004, Isolated From a Fire Sprinkler System.</title>
        <authorList>
            <person name="Everhart A.D."/>
            <person name="Kidane D.T."/>
            <person name="Farone A.L."/>
            <person name="Farone M.B."/>
        </authorList>
    </citation>
    <scope>NUCLEOTIDE SEQUENCE [LARGE SCALE GENOMIC DNA]</scope>
    <source>
        <strain evidence="1 2">DSB2004</strain>
    </source>
</reference>